<dbReference type="InterPro" id="IPR024775">
    <property type="entry name" value="DinB-like"/>
</dbReference>
<dbReference type="Pfam" id="PF12867">
    <property type="entry name" value="DinB_2"/>
    <property type="match status" value="1"/>
</dbReference>
<dbReference type="EMBL" id="MNAD01001392">
    <property type="protein sequence ID" value="OJT05746.1"/>
    <property type="molecule type" value="Genomic_DNA"/>
</dbReference>
<reference evidence="2 3" key="1">
    <citation type="submission" date="2016-10" db="EMBL/GenBank/DDBJ databases">
        <title>Genome sequence of the basidiomycete white-rot fungus Trametes pubescens.</title>
        <authorList>
            <person name="Makela M.R."/>
            <person name="Granchi Z."/>
            <person name="Peng M."/>
            <person name="De Vries R.P."/>
            <person name="Grigoriev I."/>
            <person name="Riley R."/>
            <person name="Hilden K."/>
        </authorList>
    </citation>
    <scope>NUCLEOTIDE SEQUENCE [LARGE SCALE GENOMIC DNA]</scope>
    <source>
        <strain evidence="2 3">FBCC735</strain>
    </source>
</reference>
<keyword evidence="3" id="KW-1185">Reference proteome</keyword>
<sequence>MSSPSPALATSPEQNGFSDDATARARLLEVSTAILRQAVNLVEDSLTTDQQLTAQSNYIPGSTIGKHLRHARDHFALLAEAISTPAPHVLNYDKRARNTPMESQRKAAADALNEAIAQLHEVVPTANLAEPITLHAVTPYPQVMETTFARELWFAGLHAIHHWSMVRVIAGELGIKLEDTFGFAPSTIVHMESKAALGKPKI</sequence>
<dbReference type="Proteomes" id="UP000184267">
    <property type="component" value="Unassembled WGS sequence"/>
</dbReference>
<organism evidence="2 3">
    <name type="scientific">Trametes pubescens</name>
    <name type="common">White-rot fungus</name>
    <dbReference type="NCBI Taxonomy" id="154538"/>
    <lineage>
        <taxon>Eukaryota</taxon>
        <taxon>Fungi</taxon>
        <taxon>Dikarya</taxon>
        <taxon>Basidiomycota</taxon>
        <taxon>Agaricomycotina</taxon>
        <taxon>Agaricomycetes</taxon>
        <taxon>Polyporales</taxon>
        <taxon>Polyporaceae</taxon>
        <taxon>Trametes</taxon>
    </lineage>
</organism>
<evidence type="ECO:0000313" key="2">
    <source>
        <dbReference type="EMBL" id="OJT05746.1"/>
    </source>
</evidence>
<evidence type="ECO:0000259" key="1">
    <source>
        <dbReference type="Pfam" id="PF12867"/>
    </source>
</evidence>
<dbReference type="OMA" id="FARELWF"/>
<feature type="domain" description="DinB-like" evidence="1">
    <location>
        <begin position="46"/>
        <end position="164"/>
    </location>
</feature>
<comment type="caution">
    <text evidence="2">The sequence shown here is derived from an EMBL/GenBank/DDBJ whole genome shotgun (WGS) entry which is preliminary data.</text>
</comment>
<gene>
    <name evidence="2" type="ORF">TRAPUB_3406</name>
</gene>
<dbReference type="PANTHER" id="PTHR39473:SF1">
    <property type="entry name" value="DINB-LIKE DOMAIN-CONTAINING PROTEIN"/>
    <property type="match status" value="1"/>
</dbReference>
<dbReference type="AlphaFoldDB" id="A0A1M2VDX3"/>
<dbReference type="STRING" id="154538.A0A1M2VDX3"/>
<dbReference type="OrthoDB" id="5564877at2759"/>
<proteinExistence type="predicted"/>
<protein>
    <submittedName>
        <fullName evidence="2">FK506-binding protein 5</fullName>
    </submittedName>
</protein>
<evidence type="ECO:0000313" key="3">
    <source>
        <dbReference type="Proteomes" id="UP000184267"/>
    </source>
</evidence>
<accession>A0A1M2VDX3</accession>
<dbReference type="PANTHER" id="PTHR39473">
    <property type="match status" value="1"/>
</dbReference>
<name>A0A1M2VDX3_TRAPU</name>